<dbReference type="Proteomes" id="UP000053732">
    <property type="component" value="Unassembled WGS sequence"/>
</dbReference>
<gene>
    <name evidence="1" type="ORF">PCAMFM013_S006g000346</name>
</gene>
<organism evidence="1 2">
    <name type="scientific">Penicillium camemberti (strain FM 013)</name>
    <dbReference type="NCBI Taxonomy" id="1429867"/>
    <lineage>
        <taxon>Eukaryota</taxon>
        <taxon>Fungi</taxon>
        <taxon>Dikarya</taxon>
        <taxon>Ascomycota</taxon>
        <taxon>Pezizomycotina</taxon>
        <taxon>Eurotiomycetes</taxon>
        <taxon>Eurotiomycetidae</taxon>
        <taxon>Eurotiales</taxon>
        <taxon>Aspergillaceae</taxon>
        <taxon>Penicillium</taxon>
    </lineage>
</organism>
<evidence type="ECO:0000313" key="2">
    <source>
        <dbReference type="Proteomes" id="UP000053732"/>
    </source>
</evidence>
<dbReference type="AlphaFoldDB" id="A0A0G4P654"/>
<sequence length="55" mass="5852">MRRSKGLAESTEVYSVENHCFADDSSGSGTPQGPKRTSIDGCARDYCIARSSGLP</sequence>
<name>A0A0G4P654_PENC3</name>
<dbReference type="EMBL" id="HG793139">
    <property type="protein sequence ID" value="CRL21806.1"/>
    <property type="molecule type" value="Genomic_DNA"/>
</dbReference>
<protein>
    <submittedName>
        <fullName evidence="1">Str. FM013</fullName>
    </submittedName>
</protein>
<reference evidence="1 2" key="1">
    <citation type="journal article" date="2014" name="Nat. Commun.">
        <title>Multiple recent horizontal transfers of a large genomic region in cheese making fungi.</title>
        <authorList>
            <person name="Cheeseman K."/>
            <person name="Ropars J."/>
            <person name="Renault P."/>
            <person name="Dupont J."/>
            <person name="Gouzy J."/>
            <person name="Branca A."/>
            <person name="Abraham A.L."/>
            <person name="Ceppi M."/>
            <person name="Conseiller E."/>
            <person name="Debuchy R."/>
            <person name="Malagnac F."/>
            <person name="Goarin A."/>
            <person name="Silar P."/>
            <person name="Lacoste S."/>
            <person name="Sallet E."/>
            <person name="Bensimon A."/>
            <person name="Giraud T."/>
            <person name="Brygoo Y."/>
        </authorList>
    </citation>
    <scope>NUCLEOTIDE SEQUENCE [LARGE SCALE GENOMIC DNA]</scope>
    <source>
        <strain evidence="2">FM 013</strain>
    </source>
</reference>
<keyword evidence="2" id="KW-1185">Reference proteome</keyword>
<evidence type="ECO:0000313" key="1">
    <source>
        <dbReference type="EMBL" id="CRL21806.1"/>
    </source>
</evidence>
<proteinExistence type="predicted"/>
<accession>A0A0G4P654</accession>